<keyword evidence="2" id="KW-1185">Reference proteome</keyword>
<dbReference type="AlphaFoldDB" id="M2RCU4"/>
<dbReference type="Pfam" id="PF13637">
    <property type="entry name" value="Ank_4"/>
    <property type="match status" value="1"/>
</dbReference>
<dbReference type="InterPro" id="IPR002110">
    <property type="entry name" value="Ankyrin_rpt"/>
</dbReference>
<dbReference type="EMBL" id="KB445798">
    <property type="protein sequence ID" value="EMD36626.1"/>
    <property type="molecule type" value="Genomic_DNA"/>
</dbReference>
<organism evidence="1 2">
    <name type="scientific">Ceriporiopsis subvermispora (strain B)</name>
    <name type="common">White-rot fungus</name>
    <name type="synonym">Gelatoporia subvermispora</name>
    <dbReference type="NCBI Taxonomy" id="914234"/>
    <lineage>
        <taxon>Eukaryota</taxon>
        <taxon>Fungi</taxon>
        <taxon>Dikarya</taxon>
        <taxon>Basidiomycota</taxon>
        <taxon>Agaricomycotina</taxon>
        <taxon>Agaricomycetes</taxon>
        <taxon>Polyporales</taxon>
        <taxon>Gelatoporiaceae</taxon>
        <taxon>Gelatoporia</taxon>
    </lineage>
</organism>
<accession>M2RCU4</accession>
<dbReference type="OrthoDB" id="194358at2759"/>
<gene>
    <name evidence="1" type="ORF">CERSUDRAFT_95914</name>
</gene>
<dbReference type="STRING" id="914234.M2RCU4"/>
<evidence type="ECO:0000313" key="1">
    <source>
        <dbReference type="EMBL" id="EMD36626.1"/>
    </source>
</evidence>
<dbReference type="Gene3D" id="1.25.40.20">
    <property type="entry name" value="Ankyrin repeat-containing domain"/>
    <property type="match status" value="1"/>
</dbReference>
<sequence length="122" mass="12935">MSVSPSPPLFSHDSPALARQRPRDIIRATLALINLIYAKAENGAKINIQGGVYGSALGTESFEGHLEIARLLIELGADVNSLAEEYGTAVHMAAYKGESEVVERANVVMGENKETAPVLSGT</sequence>
<dbReference type="SUPFAM" id="SSF48403">
    <property type="entry name" value="Ankyrin repeat"/>
    <property type="match status" value="1"/>
</dbReference>
<evidence type="ECO:0000313" key="2">
    <source>
        <dbReference type="Proteomes" id="UP000016930"/>
    </source>
</evidence>
<proteinExistence type="predicted"/>
<dbReference type="InterPro" id="IPR036770">
    <property type="entry name" value="Ankyrin_rpt-contain_sf"/>
</dbReference>
<name>M2RCU4_CERS8</name>
<dbReference type="Proteomes" id="UP000016930">
    <property type="component" value="Unassembled WGS sequence"/>
</dbReference>
<reference evidence="1 2" key="1">
    <citation type="journal article" date="2012" name="Proc. Natl. Acad. Sci. U.S.A.">
        <title>Comparative genomics of Ceriporiopsis subvermispora and Phanerochaete chrysosporium provide insight into selective ligninolysis.</title>
        <authorList>
            <person name="Fernandez-Fueyo E."/>
            <person name="Ruiz-Duenas F.J."/>
            <person name="Ferreira P."/>
            <person name="Floudas D."/>
            <person name="Hibbett D.S."/>
            <person name="Canessa P."/>
            <person name="Larrondo L.F."/>
            <person name="James T.Y."/>
            <person name="Seelenfreund D."/>
            <person name="Lobos S."/>
            <person name="Polanco R."/>
            <person name="Tello M."/>
            <person name="Honda Y."/>
            <person name="Watanabe T."/>
            <person name="Watanabe T."/>
            <person name="Ryu J.S."/>
            <person name="Kubicek C.P."/>
            <person name="Schmoll M."/>
            <person name="Gaskell J."/>
            <person name="Hammel K.E."/>
            <person name="St John F.J."/>
            <person name="Vanden Wymelenberg A."/>
            <person name="Sabat G."/>
            <person name="Splinter BonDurant S."/>
            <person name="Syed K."/>
            <person name="Yadav J.S."/>
            <person name="Doddapaneni H."/>
            <person name="Subramanian V."/>
            <person name="Lavin J.L."/>
            <person name="Oguiza J.A."/>
            <person name="Perez G."/>
            <person name="Pisabarro A.G."/>
            <person name="Ramirez L."/>
            <person name="Santoyo F."/>
            <person name="Master E."/>
            <person name="Coutinho P.M."/>
            <person name="Henrissat B."/>
            <person name="Lombard V."/>
            <person name="Magnuson J.K."/>
            <person name="Kuees U."/>
            <person name="Hori C."/>
            <person name="Igarashi K."/>
            <person name="Samejima M."/>
            <person name="Held B.W."/>
            <person name="Barry K.W."/>
            <person name="LaButti K.M."/>
            <person name="Lapidus A."/>
            <person name="Lindquist E.A."/>
            <person name="Lucas S.M."/>
            <person name="Riley R."/>
            <person name="Salamov A.A."/>
            <person name="Hoffmeister D."/>
            <person name="Schwenk D."/>
            <person name="Hadar Y."/>
            <person name="Yarden O."/>
            <person name="de Vries R.P."/>
            <person name="Wiebenga A."/>
            <person name="Stenlid J."/>
            <person name="Eastwood D."/>
            <person name="Grigoriev I.V."/>
            <person name="Berka R.M."/>
            <person name="Blanchette R.A."/>
            <person name="Kersten P."/>
            <person name="Martinez A.T."/>
            <person name="Vicuna R."/>
            <person name="Cullen D."/>
        </authorList>
    </citation>
    <scope>NUCLEOTIDE SEQUENCE [LARGE SCALE GENOMIC DNA]</scope>
    <source>
        <strain evidence="1 2">B</strain>
    </source>
</reference>
<protein>
    <submittedName>
        <fullName evidence="1">Uncharacterized protein</fullName>
    </submittedName>
</protein>
<dbReference type="HOGENOM" id="CLU_2026450_0_0_1"/>